<comment type="caution">
    <text evidence="10">The sequence shown here is derived from an EMBL/GenBank/DDBJ whole genome shotgun (WGS) entry which is preliminary data.</text>
</comment>
<dbReference type="SUPFAM" id="SSF49478">
    <property type="entry name" value="Cna protein B-type domain"/>
    <property type="match status" value="2"/>
</dbReference>
<evidence type="ECO:0000256" key="4">
    <source>
        <dbReference type="ARBA" id="ARBA00022692"/>
    </source>
</evidence>
<dbReference type="EMBL" id="JBGGTQ010000002">
    <property type="protein sequence ID" value="MEZ0491668.1"/>
    <property type="molecule type" value="Genomic_DNA"/>
</dbReference>
<keyword evidence="5 8" id="KW-1133">Transmembrane helix</keyword>
<proteinExistence type="inferred from homology"/>
<sequence length="1041" mass="106545">MATLLYRLGRFSARRHWLVLATWAVIVAALASLAFGLKQTAAQDTSFSIPGTQASDGLDLLEEKFSAGANNATATVVFQAPQGETLTAANATVVQDVLNDVRGLDGIASVSDPFAQQQPMVSQDGRIAAATVTFDGTVGDVTSAQADALENAADRTVDGVRVEVTSQVQRTEAGHTSEAIGVAVAALVLVLTYGSLAAAGANLLTAGLGVGAGYLGIMALGKVVSLSTTTPALAGMLGLAVGIDYALFVFARTRTELRRGEELDRAIAKATGTAGTAVVFAGTTVVIALVGLSVVNIPFLTQMGLAAAATVAVAVLVALTAVPAFLKVLGLRVLPKKERGRDRAGLRAVADSDDHATTDLAGPGFLGRWARGVTAHPVVALLLAVLAVGAIAIPVASMRTALPSAENADPATSQRQAYDLLVEGFGPGSQATLVVLVNGTDPADVAAAAGQVAGEVQGLPDVAAVTPALPSQDGTAQLITVVPASGPTDERTSDLVRAIRSATSDTAGAEVLVTGQTALDIDVTDALNDALPVYIAIIVVLALFLLIMLFRSLAVPLLATVGFLLSLGASLGSVVAIYQWGWLSDVFQVAQPGPLLSFMPVLVVGILFGLAMDYQMFLVSAIHEQHAHGRSPKDAVLAGFRRSAPVVVAAALIMSGVFVGFATSGDQVIGSIGMALTVGVLADALVVRMVIMPAALTLLGRAAWWMPRWMGRLVPNVDAEGRGLEALLAREGGQGTPAAPAATSAEVPAPREERRHPEGTPDGPPAGLPAEQRVERVLGDLPLGVVGLVTDSTGRPLEGAALTVTDHSGRQLARASADEVGFFCLPLEAGGTFVLIVAAADARPVAHLVPVAGRAVRHDVRLVGSAALHGVLRSADGPVAGAVLTLLDVQGAVVATTRTDEEGAYRIADLVAGSYVLSVLSSAFRPVAQNLAVDHGRDVELDVTLSAGGRLVGTVDTEDGTPVAEASVTVVDESGAVVDTATTDVDGTFAFDDLTRGRYTLTAAGFPPVATPVEVPDGSHREVEVRLGQAAQHDPDEVTRP</sequence>
<dbReference type="PROSITE" id="PS50156">
    <property type="entry name" value="SSD"/>
    <property type="match status" value="1"/>
</dbReference>
<dbReference type="InterPro" id="IPR008969">
    <property type="entry name" value="CarboxyPept-like_regulatory"/>
</dbReference>
<dbReference type="InterPro" id="IPR050545">
    <property type="entry name" value="Mycobact_MmpL"/>
</dbReference>
<dbReference type="Pfam" id="PF13620">
    <property type="entry name" value="CarboxypepD_reg"/>
    <property type="match status" value="3"/>
</dbReference>
<feature type="transmembrane region" description="Helical" evidence="8">
    <location>
        <begin position="643"/>
        <end position="662"/>
    </location>
</feature>
<feature type="transmembrane region" description="Helical" evidence="8">
    <location>
        <begin position="378"/>
        <end position="397"/>
    </location>
</feature>
<evidence type="ECO:0000256" key="7">
    <source>
        <dbReference type="SAM" id="MobiDB-lite"/>
    </source>
</evidence>
<evidence type="ECO:0000256" key="5">
    <source>
        <dbReference type="ARBA" id="ARBA00022989"/>
    </source>
</evidence>
<feature type="transmembrane region" description="Helical" evidence="8">
    <location>
        <begin position="598"/>
        <end position="622"/>
    </location>
</feature>
<feature type="compositionally biased region" description="Low complexity" evidence="7">
    <location>
        <begin position="737"/>
        <end position="748"/>
    </location>
</feature>
<feature type="transmembrane region" description="Helical" evidence="8">
    <location>
        <begin position="305"/>
        <end position="329"/>
    </location>
</feature>
<dbReference type="Gene3D" id="1.20.1640.10">
    <property type="entry name" value="Multidrug efflux transporter AcrB transmembrane domain"/>
    <property type="match status" value="2"/>
</dbReference>
<dbReference type="InterPro" id="IPR013783">
    <property type="entry name" value="Ig-like_fold"/>
</dbReference>
<dbReference type="Gene3D" id="2.60.40.10">
    <property type="entry name" value="Immunoglobulins"/>
    <property type="match status" value="1"/>
</dbReference>
<reference evidence="10 11" key="1">
    <citation type="submission" date="2024-07" db="EMBL/GenBank/DDBJ databases">
        <authorList>
            <person name="Thanompreechachai J."/>
            <person name="Duangmal K."/>
        </authorList>
    </citation>
    <scope>NUCLEOTIDE SEQUENCE [LARGE SCALE GENOMIC DNA]</scope>
    <source>
        <strain evidence="10 11">TBRC 1896</strain>
    </source>
</reference>
<evidence type="ECO:0000259" key="9">
    <source>
        <dbReference type="PROSITE" id="PS50156"/>
    </source>
</evidence>
<dbReference type="Proteomes" id="UP001566476">
    <property type="component" value="Unassembled WGS sequence"/>
</dbReference>
<gene>
    <name evidence="10" type="ORF">AB2L28_05400</name>
</gene>
<evidence type="ECO:0000313" key="11">
    <source>
        <dbReference type="Proteomes" id="UP001566476"/>
    </source>
</evidence>
<feature type="compositionally biased region" description="Basic and acidic residues" evidence="7">
    <location>
        <begin position="749"/>
        <end position="759"/>
    </location>
</feature>
<keyword evidence="11" id="KW-1185">Reference proteome</keyword>
<dbReference type="Gene3D" id="2.60.40.1120">
    <property type="entry name" value="Carboxypeptidase-like, regulatory domain"/>
    <property type="match status" value="2"/>
</dbReference>
<accession>A0ABV4I1V2</accession>
<feature type="transmembrane region" description="Helical" evidence="8">
    <location>
        <begin position="531"/>
        <end position="550"/>
    </location>
</feature>
<protein>
    <submittedName>
        <fullName evidence="10">MMPL family transporter</fullName>
    </submittedName>
</protein>
<keyword evidence="6 8" id="KW-0472">Membrane</keyword>
<evidence type="ECO:0000256" key="8">
    <source>
        <dbReference type="SAM" id="Phobius"/>
    </source>
</evidence>
<comment type="similarity">
    <text evidence="2">Belongs to the resistance-nodulation-cell division (RND) (TC 2.A.6) family. MmpL subfamily.</text>
</comment>
<evidence type="ECO:0000256" key="2">
    <source>
        <dbReference type="ARBA" id="ARBA00010157"/>
    </source>
</evidence>
<keyword evidence="3" id="KW-1003">Cell membrane</keyword>
<dbReference type="SUPFAM" id="SSF49464">
    <property type="entry name" value="Carboxypeptidase regulatory domain-like"/>
    <property type="match status" value="1"/>
</dbReference>
<evidence type="ECO:0000313" key="10">
    <source>
        <dbReference type="EMBL" id="MEZ0491668.1"/>
    </source>
</evidence>
<dbReference type="PANTHER" id="PTHR33406:SF11">
    <property type="entry name" value="MEMBRANE PROTEIN SCO6666-RELATED"/>
    <property type="match status" value="1"/>
</dbReference>
<comment type="subcellular location">
    <subcellularLocation>
        <location evidence="1">Cell membrane</location>
        <topology evidence="1">Multi-pass membrane protein</topology>
    </subcellularLocation>
</comment>
<dbReference type="InterPro" id="IPR004869">
    <property type="entry name" value="MMPL_dom"/>
</dbReference>
<dbReference type="Pfam" id="PF03176">
    <property type="entry name" value="MMPL"/>
    <property type="match status" value="2"/>
</dbReference>
<feature type="transmembrane region" description="Helical" evidence="8">
    <location>
        <begin position="179"/>
        <end position="196"/>
    </location>
</feature>
<dbReference type="RefSeq" id="WP_370717699.1">
    <property type="nucleotide sequence ID" value="NZ_JBGGTQ010000002.1"/>
</dbReference>
<dbReference type="PANTHER" id="PTHR33406">
    <property type="entry name" value="MEMBRANE PROTEIN MJ1562-RELATED"/>
    <property type="match status" value="1"/>
</dbReference>
<evidence type="ECO:0000256" key="6">
    <source>
        <dbReference type="ARBA" id="ARBA00023136"/>
    </source>
</evidence>
<feature type="domain" description="SSD" evidence="9">
    <location>
        <begin position="196"/>
        <end position="328"/>
    </location>
</feature>
<evidence type="ECO:0000256" key="1">
    <source>
        <dbReference type="ARBA" id="ARBA00004651"/>
    </source>
</evidence>
<feature type="region of interest" description="Disordered" evidence="7">
    <location>
        <begin position="732"/>
        <end position="769"/>
    </location>
</feature>
<evidence type="ECO:0000256" key="3">
    <source>
        <dbReference type="ARBA" id="ARBA00022475"/>
    </source>
</evidence>
<feature type="transmembrane region" description="Helical" evidence="8">
    <location>
        <begin position="557"/>
        <end position="578"/>
    </location>
</feature>
<name>A0ABV4I1V2_9ACTN</name>
<dbReference type="SUPFAM" id="SSF82866">
    <property type="entry name" value="Multidrug efflux transporter AcrB transmembrane domain"/>
    <property type="match status" value="2"/>
</dbReference>
<organism evidence="10 11">
    <name type="scientific">Kineococcus mangrovi</name>
    <dbReference type="NCBI Taxonomy" id="1660183"/>
    <lineage>
        <taxon>Bacteria</taxon>
        <taxon>Bacillati</taxon>
        <taxon>Actinomycetota</taxon>
        <taxon>Actinomycetes</taxon>
        <taxon>Kineosporiales</taxon>
        <taxon>Kineosporiaceae</taxon>
        <taxon>Kineococcus</taxon>
    </lineage>
</organism>
<feature type="transmembrane region" description="Helical" evidence="8">
    <location>
        <begin position="232"/>
        <end position="251"/>
    </location>
</feature>
<feature type="transmembrane region" description="Helical" evidence="8">
    <location>
        <begin position="272"/>
        <end position="299"/>
    </location>
</feature>
<feature type="transmembrane region" description="Helical" evidence="8">
    <location>
        <begin position="668"/>
        <end position="691"/>
    </location>
</feature>
<dbReference type="InterPro" id="IPR000731">
    <property type="entry name" value="SSD"/>
</dbReference>
<keyword evidence="4 8" id="KW-0812">Transmembrane</keyword>